<reference evidence="1 2" key="1">
    <citation type="submission" date="2017-06" db="EMBL/GenBank/DDBJ databases">
        <title>Ensifer strains isolated from leguminous trees and herbs display diverse denitrification phenotypes with some acting as strong N2O sinks.</title>
        <authorList>
            <person name="Woliy K."/>
            <person name="Mania D."/>
            <person name="Bakken L.R."/>
            <person name="Frostegard A."/>
        </authorList>
    </citation>
    <scope>NUCLEOTIDE SEQUENCE [LARGE SCALE GENOMIC DNA]</scope>
    <source>
        <strain evidence="1 2">AC50a</strain>
    </source>
</reference>
<evidence type="ECO:0000313" key="1">
    <source>
        <dbReference type="EMBL" id="PJR16787.1"/>
    </source>
</evidence>
<accession>A0A2J0Z8F4</accession>
<proteinExistence type="predicted"/>
<dbReference type="EMBL" id="NJGD01000001">
    <property type="protein sequence ID" value="PJR16787.1"/>
    <property type="molecule type" value="Genomic_DNA"/>
</dbReference>
<sequence>MTEMTRRAMLGVGAAAMPLIATTVYKAAVPPMLPPSGLPPLAGAGAAELPQPAALTLQERLDAAIAAAADCLREMNAGGELLVERSDGWVFIGARKRQLAEPKPVNWSGPDFYEVEQGKKRPVYWIERVDYKSKPGHYYRAVSRWKGRDECKPFCIKADNLRIVRKCPDFAGRLHSDLQA</sequence>
<gene>
    <name evidence="1" type="ORF">CEJ86_00825</name>
</gene>
<protein>
    <submittedName>
        <fullName evidence="1">Uncharacterized protein</fullName>
    </submittedName>
</protein>
<name>A0A2J0Z8F4_RHIML</name>
<organism evidence="1 2">
    <name type="scientific">Rhizobium meliloti</name>
    <name type="common">Ensifer meliloti</name>
    <name type="synonym">Sinorhizobium meliloti</name>
    <dbReference type="NCBI Taxonomy" id="382"/>
    <lineage>
        <taxon>Bacteria</taxon>
        <taxon>Pseudomonadati</taxon>
        <taxon>Pseudomonadota</taxon>
        <taxon>Alphaproteobacteria</taxon>
        <taxon>Hyphomicrobiales</taxon>
        <taxon>Rhizobiaceae</taxon>
        <taxon>Sinorhizobium/Ensifer group</taxon>
        <taxon>Sinorhizobium</taxon>
    </lineage>
</organism>
<evidence type="ECO:0000313" key="2">
    <source>
        <dbReference type="Proteomes" id="UP000231987"/>
    </source>
</evidence>
<dbReference type="AlphaFoldDB" id="A0A2J0Z8F4"/>
<dbReference type="Proteomes" id="UP000231987">
    <property type="component" value="Unassembled WGS sequence"/>
</dbReference>
<comment type="caution">
    <text evidence="1">The sequence shown here is derived from an EMBL/GenBank/DDBJ whole genome shotgun (WGS) entry which is preliminary data.</text>
</comment>
<dbReference type="RefSeq" id="WP_100669383.1">
    <property type="nucleotide sequence ID" value="NZ_NJGD01000001.1"/>
</dbReference>